<dbReference type="PANTHER" id="PTHR42920">
    <property type="entry name" value="OS03G0707200 PROTEIN-RELATED"/>
    <property type="match status" value="1"/>
</dbReference>
<dbReference type="PANTHER" id="PTHR42920:SF5">
    <property type="entry name" value="EAMA DOMAIN-CONTAINING PROTEIN"/>
    <property type="match status" value="1"/>
</dbReference>
<evidence type="ECO:0000256" key="3">
    <source>
        <dbReference type="ARBA" id="ARBA00022692"/>
    </source>
</evidence>
<evidence type="ECO:0000259" key="7">
    <source>
        <dbReference type="Pfam" id="PF00892"/>
    </source>
</evidence>
<accession>A0A7C5HWT5</accession>
<feature type="transmembrane region" description="Helical" evidence="6">
    <location>
        <begin position="12"/>
        <end position="30"/>
    </location>
</feature>
<evidence type="ECO:0000256" key="5">
    <source>
        <dbReference type="ARBA" id="ARBA00023136"/>
    </source>
</evidence>
<feature type="transmembrane region" description="Helical" evidence="6">
    <location>
        <begin position="66"/>
        <end position="84"/>
    </location>
</feature>
<dbReference type="InterPro" id="IPR051258">
    <property type="entry name" value="Diverse_Substrate_Transporter"/>
</dbReference>
<dbReference type="GO" id="GO:0005886">
    <property type="term" value="C:plasma membrane"/>
    <property type="evidence" value="ECO:0007669"/>
    <property type="project" value="UniProtKB-SubCell"/>
</dbReference>
<comment type="caution">
    <text evidence="8">The sequence shown here is derived from an EMBL/GenBank/DDBJ whole genome shotgun (WGS) entry which is preliminary data.</text>
</comment>
<feature type="transmembrane region" description="Helical" evidence="6">
    <location>
        <begin position="120"/>
        <end position="141"/>
    </location>
</feature>
<evidence type="ECO:0000256" key="2">
    <source>
        <dbReference type="ARBA" id="ARBA00022475"/>
    </source>
</evidence>
<evidence type="ECO:0000256" key="6">
    <source>
        <dbReference type="SAM" id="Phobius"/>
    </source>
</evidence>
<sequence>MQKAILGSLNPFLYNALRFAVASVVVVIFFKPRENQWKSGAILGIFLGFAYATQTLGLKLTTSTKSGFITSLYIILVPLFSLLIEQTKPTLLQTISFSLSVPGLYLLNDPSSSPFTLGDFFTVICAFSFAVHVVMITKLSANFHETSLLLPQLLVTSAINFVLAPFGGSSRFTFEAVFVMVYTAVMATVIVIWLQLKHQKVVGSNVSALIYVGEPVFATIASVIALGEKVSLPQLFGMFVLVASLCLATVRKTEKTT</sequence>
<reference evidence="8" key="1">
    <citation type="journal article" date="2020" name="mSystems">
        <title>Genome- and Community-Level Interaction Insights into Carbon Utilization and Element Cycling Functions of Hydrothermarchaeota in Hydrothermal Sediment.</title>
        <authorList>
            <person name="Zhou Z."/>
            <person name="Liu Y."/>
            <person name="Xu W."/>
            <person name="Pan J."/>
            <person name="Luo Z.H."/>
            <person name="Li M."/>
        </authorList>
    </citation>
    <scope>NUCLEOTIDE SEQUENCE [LARGE SCALE GENOMIC DNA]</scope>
    <source>
        <strain evidence="8">HyVt-80</strain>
    </source>
</reference>
<protein>
    <submittedName>
        <fullName evidence="8">DMT family transporter</fullName>
    </submittedName>
</protein>
<feature type="transmembrane region" description="Helical" evidence="6">
    <location>
        <begin position="148"/>
        <end position="166"/>
    </location>
</feature>
<dbReference type="InterPro" id="IPR037185">
    <property type="entry name" value="EmrE-like"/>
</dbReference>
<proteinExistence type="predicted"/>
<feature type="transmembrane region" description="Helical" evidence="6">
    <location>
        <begin position="172"/>
        <end position="194"/>
    </location>
</feature>
<feature type="transmembrane region" description="Helical" evidence="6">
    <location>
        <begin position="42"/>
        <end position="60"/>
    </location>
</feature>
<dbReference type="AlphaFoldDB" id="A0A7C5HWT5"/>
<dbReference type="Proteomes" id="UP000886129">
    <property type="component" value="Unassembled WGS sequence"/>
</dbReference>
<dbReference type="SUPFAM" id="SSF103481">
    <property type="entry name" value="Multidrug resistance efflux transporter EmrE"/>
    <property type="match status" value="2"/>
</dbReference>
<feature type="transmembrane region" description="Helical" evidence="6">
    <location>
        <begin position="232"/>
        <end position="250"/>
    </location>
</feature>
<feature type="domain" description="EamA" evidence="7">
    <location>
        <begin position="2"/>
        <end position="108"/>
    </location>
</feature>
<evidence type="ECO:0000313" key="8">
    <source>
        <dbReference type="EMBL" id="HHF08689.1"/>
    </source>
</evidence>
<organism evidence="8">
    <name type="scientific">Kosmotoga arenicorallina</name>
    <dbReference type="NCBI Taxonomy" id="688066"/>
    <lineage>
        <taxon>Bacteria</taxon>
        <taxon>Thermotogati</taxon>
        <taxon>Thermotogota</taxon>
        <taxon>Thermotogae</taxon>
        <taxon>Kosmotogales</taxon>
        <taxon>Kosmotogaceae</taxon>
        <taxon>Kosmotoga</taxon>
    </lineage>
</organism>
<comment type="subcellular location">
    <subcellularLocation>
        <location evidence="1">Cell membrane</location>
        <topology evidence="1">Multi-pass membrane protein</topology>
    </subcellularLocation>
</comment>
<keyword evidence="4 6" id="KW-1133">Transmembrane helix</keyword>
<dbReference type="Pfam" id="PF00892">
    <property type="entry name" value="EamA"/>
    <property type="match status" value="2"/>
</dbReference>
<keyword evidence="3 6" id="KW-0812">Transmembrane</keyword>
<name>A0A7C5HWT5_9BACT</name>
<feature type="domain" description="EamA" evidence="7">
    <location>
        <begin position="117"/>
        <end position="248"/>
    </location>
</feature>
<evidence type="ECO:0000256" key="1">
    <source>
        <dbReference type="ARBA" id="ARBA00004651"/>
    </source>
</evidence>
<gene>
    <name evidence="8" type="ORF">ENL26_02815</name>
</gene>
<keyword evidence="5 6" id="KW-0472">Membrane</keyword>
<keyword evidence="2" id="KW-1003">Cell membrane</keyword>
<dbReference type="InterPro" id="IPR000620">
    <property type="entry name" value="EamA_dom"/>
</dbReference>
<dbReference type="EMBL" id="DRTH01000171">
    <property type="protein sequence ID" value="HHF08689.1"/>
    <property type="molecule type" value="Genomic_DNA"/>
</dbReference>
<evidence type="ECO:0000256" key="4">
    <source>
        <dbReference type="ARBA" id="ARBA00022989"/>
    </source>
</evidence>
<feature type="transmembrane region" description="Helical" evidence="6">
    <location>
        <begin position="206"/>
        <end position="226"/>
    </location>
</feature>